<feature type="compositionally biased region" description="Polar residues" evidence="1">
    <location>
        <begin position="350"/>
        <end position="365"/>
    </location>
</feature>
<feature type="compositionally biased region" description="Polar residues" evidence="1">
    <location>
        <begin position="690"/>
        <end position="705"/>
    </location>
</feature>
<feature type="compositionally biased region" description="Acidic residues" evidence="1">
    <location>
        <begin position="462"/>
        <end position="475"/>
    </location>
</feature>
<proteinExistence type="predicted"/>
<feature type="compositionally biased region" description="Basic and acidic residues" evidence="1">
    <location>
        <begin position="1085"/>
        <end position="1094"/>
    </location>
</feature>
<feature type="compositionally biased region" description="Polar residues" evidence="1">
    <location>
        <begin position="229"/>
        <end position="244"/>
    </location>
</feature>
<sequence length="1179" mass="129770">MASIDIWIASLIEHCFSARWSSSEVEDDGSNLRFPNNSQQFALINNRRESDGILSLNLTDLQTQIDAIMARESLQRYRTEFPDRSFKNDDIRGCVLQLLDFEVVLEYSMSQPKLHLYVLHFCIAWDRGQIKGPPQGRGIRKNPSLSKMMRTVFSEAKSRAETLQGTMSGSFRFLEPPLQTQPHDDSEAFISSQNQPLVSHPPRISALNHTPVLGSTSSNKLLGLLGPQSKVTDSNESPTGNETTARPAGGAVSSETEVAEQAQRSESEPVVNGNNGRTEVDDAHESAHVTVPDSASLDHNTNNTNPRHEDDSARASDVTETNEQREHSVGPSANVNRAPISEATAHFSPQKASTTRQPLHQSSGHSDPWYGMTRICKRDIRVPKNQAAFFEQHVRCWVPPLPGEREPQGHFPAPLLSQWNTIAYNRNRSIKENELNDSVSKPVDSPEPAPVSSSSAPQTSSESEDDQDEDQDGDDISWSNSPETPARRRKQLPADSSPAERNQPVAQTAGKSQSNIQSILENPQGQRASVDSASNKNAEKATEASAPEAQLMELEDDVPDQQESDKESQDSVMDTSIPCPLRGSSQARLSSQSEPESTSSGPSLAGYLQLEQVQVMETPTTNFNHSQTANRGNTKIGLDSSDSPFLVESSSQSRILNTYASNDTGTKNTQEMSYPSQGNDGSHEVDVMGTQLSNGDGPFQNSIPSPHSAVVVDSPGLGGSISVCQFNESSKLFSSHNEVLPSMQSGENGEDASEAPKSAQDPPIEHTQKSPLKRFMSYDAGEQSPAKRYKMLQENHEDIHAPIIRASTPNVISRRESYIGCSGNHAKAQRIYEKFRSDYPTYRGDFVHFTKVCSKLRDVRARGLLQRSFLWDDFIIKHLEEYPQHIEEALGMGMDVKSEAYEEYFASNVSRPSYKKRSLTADGIQAAASQNVSAAQPKGVPSPALPQPLENTSFTGSLVERFHSLHAQSTGLSTQGLQSEAHNGQASPSMSTPTSGSKTMWHTLFENHADAHQDRDEASHVADAAAVEPGQDTEILAAEEVDDDEIIDETQTADGIDRDEIVDETQGADEVDYDDEIMDETHETASIELGDREPGAPAEEPVAAPDVEPGDESEAESVNENWFDSLRHIRERGPTWSDDFNTPFKKWARADQNVLVERKRRGGARIPVDERGVIQRFHY</sequence>
<evidence type="ECO:0000313" key="2">
    <source>
        <dbReference type="EMBL" id="KAA8647415.1"/>
    </source>
</evidence>
<accession>A0A5M9MK84</accession>
<evidence type="ECO:0000256" key="1">
    <source>
        <dbReference type="SAM" id="MobiDB-lite"/>
    </source>
</evidence>
<dbReference type="OrthoDB" id="3538943at2759"/>
<dbReference type="GeneID" id="54328810"/>
<dbReference type="VEuPathDB" id="FungiDB:EYZ11_006078"/>
<dbReference type="AlphaFoldDB" id="A0A5M9MK84"/>
<feature type="compositionally biased region" description="Polar residues" evidence="1">
    <location>
        <begin position="504"/>
        <end position="536"/>
    </location>
</feature>
<feature type="compositionally biased region" description="Low complexity" evidence="1">
    <location>
        <begin position="450"/>
        <end position="461"/>
    </location>
</feature>
<protein>
    <recommendedName>
        <fullName evidence="4">Telomere replication protein EST3</fullName>
    </recommendedName>
</protein>
<feature type="compositionally biased region" description="Polar residues" evidence="1">
    <location>
        <begin position="657"/>
        <end position="680"/>
    </location>
</feature>
<organism evidence="2 3">
    <name type="scientific">Aspergillus tanneri</name>
    <dbReference type="NCBI Taxonomy" id="1220188"/>
    <lineage>
        <taxon>Eukaryota</taxon>
        <taxon>Fungi</taxon>
        <taxon>Dikarya</taxon>
        <taxon>Ascomycota</taxon>
        <taxon>Pezizomycotina</taxon>
        <taxon>Eurotiomycetes</taxon>
        <taxon>Eurotiomycetidae</taxon>
        <taxon>Eurotiales</taxon>
        <taxon>Aspergillaceae</taxon>
        <taxon>Aspergillus</taxon>
        <taxon>Aspergillus subgen. Circumdati</taxon>
    </lineage>
</organism>
<feature type="compositionally biased region" description="Basic and acidic residues" evidence="1">
    <location>
        <begin position="278"/>
        <end position="287"/>
    </location>
</feature>
<dbReference type="RefSeq" id="XP_033426776.1">
    <property type="nucleotide sequence ID" value="XM_033570744.1"/>
</dbReference>
<evidence type="ECO:0008006" key="4">
    <source>
        <dbReference type="Google" id="ProtNLM"/>
    </source>
</evidence>
<dbReference type="EMBL" id="QUQM01000004">
    <property type="protein sequence ID" value="KAA8647415.1"/>
    <property type="molecule type" value="Genomic_DNA"/>
</dbReference>
<comment type="caution">
    <text evidence="2">The sequence shown here is derived from an EMBL/GenBank/DDBJ whole genome shotgun (WGS) entry which is preliminary data.</text>
</comment>
<feature type="region of interest" description="Disordered" evidence="1">
    <location>
        <begin position="657"/>
        <end position="711"/>
    </location>
</feature>
<gene>
    <name evidence="2" type="ORF">ATNIH1004_006108</name>
</gene>
<evidence type="ECO:0000313" key="3">
    <source>
        <dbReference type="Proteomes" id="UP000324241"/>
    </source>
</evidence>
<feature type="region of interest" description="Disordered" evidence="1">
    <location>
        <begin position="218"/>
        <end position="371"/>
    </location>
</feature>
<dbReference type="Proteomes" id="UP000324241">
    <property type="component" value="Unassembled WGS sequence"/>
</dbReference>
<feature type="region of interest" description="Disordered" evidence="1">
    <location>
        <begin position="434"/>
        <end position="607"/>
    </location>
</feature>
<feature type="compositionally biased region" description="Low complexity" evidence="1">
    <location>
        <begin position="590"/>
        <end position="603"/>
    </location>
</feature>
<feature type="compositionally biased region" description="Acidic residues" evidence="1">
    <location>
        <begin position="553"/>
        <end position="562"/>
    </location>
</feature>
<reference evidence="2 3" key="1">
    <citation type="submission" date="2019-08" db="EMBL/GenBank/DDBJ databases">
        <title>The genome sequence of a newly discovered highly antifungal drug resistant Aspergillus species, Aspergillus tanneri NIH 1004.</title>
        <authorList>
            <person name="Mounaud S."/>
            <person name="Singh I."/>
            <person name="Joardar V."/>
            <person name="Pakala S."/>
            <person name="Pakala S."/>
            <person name="Venepally P."/>
            <person name="Chung J.K."/>
            <person name="Losada L."/>
            <person name="Nierman W.C."/>
        </authorList>
    </citation>
    <scope>NUCLEOTIDE SEQUENCE [LARGE SCALE GENOMIC DNA]</scope>
    <source>
        <strain evidence="2 3">NIH1004</strain>
    </source>
</reference>
<feature type="compositionally biased region" description="Low complexity" evidence="1">
    <location>
        <begin position="1095"/>
        <end position="1107"/>
    </location>
</feature>
<feature type="region of interest" description="Disordered" evidence="1">
    <location>
        <begin position="969"/>
        <end position="997"/>
    </location>
</feature>
<name>A0A5M9MK84_9EURO</name>
<feature type="region of interest" description="Disordered" evidence="1">
    <location>
        <begin position="740"/>
        <end position="777"/>
    </location>
</feature>
<feature type="region of interest" description="Disordered" evidence="1">
    <location>
        <begin position="1085"/>
        <end position="1113"/>
    </location>
</feature>